<evidence type="ECO:0000313" key="6">
    <source>
        <dbReference type="EMBL" id="MDT0321977.1"/>
    </source>
</evidence>
<evidence type="ECO:0000256" key="1">
    <source>
        <dbReference type="ARBA" id="ARBA00022676"/>
    </source>
</evidence>
<keyword evidence="7" id="KW-1185">Reference proteome</keyword>
<sequence>MSGIGGRGTLHVVQVLGGGSAGTGAHVRSLSAGLVARGLRVTVCAPPSAERRYDFTRAGARFVPVPMRTRVEAAVLLRAVSADAHLVHAHGMRAGLLATLALRRRDTPLIVTWHTRSTTPGLRAQLRAVTEHLVARAATVVLGATSDLVDRARRRGARDARLAPVALPAPRTEGESHGPAEREPDPAKVRAELGAMGRPLLVTATRLERERSLAVLLAAARSWRSLQPPPLLVIAGEGPDRALLQRRIDRERLPVLLLGRGDDAARLLPVADAALLVVEWAGRAPLAQEALRRGVPLVATAVGGVPELVGDAALLVPYGDPAALGAAVGALLGDPALRETLAAAGRARSGSWPTEDTTVAQVLSVYDELAESLRARAARWRP</sequence>
<comment type="caution">
    <text evidence="6">The sequence shown here is derived from an EMBL/GenBank/DDBJ whole genome shotgun (WGS) entry which is preliminary data.</text>
</comment>
<dbReference type="CDD" id="cd03801">
    <property type="entry name" value="GT4_PimA-like"/>
    <property type="match status" value="1"/>
</dbReference>
<keyword evidence="2 6" id="KW-0808">Transferase</keyword>
<name>A0ABU2LWL6_9ACTN</name>
<evidence type="ECO:0000313" key="7">
    <source>
        <dbReference type="Proteomes" id="UP001183420"/>
    </source>
</evidence>
<dbReference type="PANTHER" id="PTHR45947:SF3">
    <property type="entry name" value="SULFOQUINOVOSYL TRANSFERASE SQD2"/>
    <property type="match status" value="1"/>
</dbReference>
<dbReference type="InterPro" id="IPR001296">
    <property type="entry name" value="Glyco_trans_1"/>
</dbReference>
<feature type="domain" description="Glycosyl transferase family 1" evidence="4">
    <location>
        <begin position="195"/>
        <end position="347"/>
    </location>
</feature>
<evidence type="ECO:0000256" key="2">
    <source>
        <dbReference type="ARBA" id="ARBA00022679"/>
    </source>
</evidence>
<dbReference type="Gene3D" id="3.40.50.2000">
    <property type="entry name" value="Glycogen Phosphorylase B"/>
    <property type="match status" value="2"/>
</dbReference>
<dbReference type="Proteomes" id="UP001183420">
    <property type="component" value="Unassembled WGS sequence"/>
</dbReference>
<dbReference type="EMBL" id="JAVREM010000051">
    <property type="protein sequence ID" value="MDT0321977.1"/>
    <property type="molecule type" value="Genomic_DNA"/>
</dbReference>
<evidence type="ECO:0000259" key="4">
    <source>
        <dbReference type="Pfam" id="PF00534"/>
    </source>
</evidence>
<dbReference type="InterPro" id="IPR050194">
    <property type="entry name" value="Glycosyltransferase_grp1"/>
</dbReference>
<organism evidence="6 7">
    <name type="scientific">Streptomyces millisiae</name>
    <dbReference type="NCBI Taxonomy" id="3075542"/>
    <lineage>
        <taxon>Bacteria</taxon>
        <taxon>Bacillati</taxon>
        <taxon>Actinomycetota</taxon>
        <taxon>Actinomycetes</taxon>
        <taxon>Kitasatosporales</taxon>
        <taxon>Streptomycetaceae</taxon>
        <taxon>Streptomyces</taxon>
    </lineage>
</organism>
<gene>
    <name evidence="6" type="ORF">RNC47_26945</name>
</gene>
<dbReference type="GO" id="GO:0016757">
    <property type="term" value="F:glycosyltransferase activity"/>
    <property type="evidence" value="ECO:0007669"/>
    <property type="project" value="UniProtKB-KW"/>
</dbReference>
<dbReference type="Pfam" id="PF00534">
    <property type="entry name" value="Glycos_transf_1"/>
    <property type="match status" value="1"/>
</dbReference>
<dbReference type="PANTHER" id="PTHR45947">
    <property type="entry name" value="SULFOQUINOVOSYL TRANSFERASE SQD2"/>
    <property type="match status" value="1"/>
</dbReference>
<protein>
    <submittedName>
        <fullName evidence="6">Glycosyltransferase family 4 protein</fullName>
        <ecNumber evidence="6">2.4.-.-</ecNumber>
    </submittedName>
</protein>
<reference evidence="7" key="1">
    <citation type="submission" date="2023-07" db="EMBL/GenBank/DDBJ databases">
        <title>30 novel species of actinomycetes from the DSMZ collection.</title>
        <authorList>
            <person name="Nouioui I."/>
        </authorList>
    </citation>
    <scope>NUCLEOTIDE SEQUENCE [LARGE SCALE GENOMIC DNA]</scope>
    <source>
        <strain evidence="7">DSM 44918</strain>
    </source>
</reference>
<dbReference type="Pfam" id="PF13579">
    <property type="entry name" value="Glyco_trans_4_4"/>
    <property type="match status" value="1"/>
</dbReference>
<proteinExistence type="predicted"/>
<dbReference type="InterPro" id="IPR028098">
    <property type="entry name" value="Glyco_trans_4-like_N"/>
</dbReference>
<dbReference type="EC" id="2.4.-.-" evidence="6"/>
<evidence type="ECO:0000259" key="5">
    <source>
        <dbReference type="Pfam" id="PF13579"/>
    </source>
</evidence>
<feature type="domain" description="Glycosyltransferase subfamily 4-like N-terminal" evidence="5">
    <location>
        <begin position="22"/>
        <end position="166"/>
    </location>
</feature>
<feature type="region of interest" description="Disordered" evidence="3">
    <location>
        <begin position="163"/>
        <end position="185"/>
    </location>
</feature>
<accession>A0ABU2LWL6</accession>
<keyword evidence="1 6" id="KW-0328">Glycosyltransferase</keyword>
<feature type="compositionally biased region" description="Basic and acidic residues" evidence="3">
    <location>
        <begin position="172"/>
        <end position="185"/>
    </location>
</feature>
<dbReference type="SUPFAM" id="SSF53756">
    <property type="entry name" value="UDP-Glycosyltransferase/glycogen phosphorylase"/>
    <property type="match status" value="1"/>
</dbReference>
<evidence type="ECO:0000256" key="3">
    <source>
        <dbReference type="SAM" id="MobiDB-lite"/>
    </source>
</evidence>